<comment type="subcellular location">
    <subcellularLocation>
        <location evidence="1">Membrane</location>
    </subcellularLocation>
</comment>
<sequence>MSVKKVALLCLGAYGVVSAVLFFAPLVVSDPMKKLKKKFPYPVTVIAHRGGSSIGPENTLYTFEKALKEQHVDMLEMDVHQSKDGKIVVIHDGSLLRTCGSDIKISDVVVGQSPDETLPQSLRRIPIFYNAYGRELLDRPFEADDGVPVNSSTRVCLLTEVFERLRGVPLHIDIKEDSYAFVKSVLDLIETYHRETITFVGSSNSRNKKHFKQYFKSCSKEKRDRYRLFGNEADFWKTHFLYRTGLLPFVSLDYDVFSIPIHIGSMRKECENDYGKYLPILVAGCLTSPLLWRYLQARGIAVVAFVFNDETDIREAANFPVNGLMTDYPIKLSKIIQSINHKLNILN</sequence>
<feature type="domain" description="GP-PDE" evidence="8">
    <location>
        <begin position="43"/>
        <end position="336"/>
    </location>
</feature>
<dbReference type="PROSITE" id="PS51704">
    <property type="entry name" value="GP_PDE"/>
    <property type="match status" value="1"/>
</dbReference>
<evidence type="ECO:0000256" key="7">
    <source>
        <dbReference type="ARBA" id="ARBA00023136"/>
    </source>
</evidence>
<name>S9UC97_9TRYP</name>
<dbReference type="PANTHER" id="PTHR42758">
    <property type="entry name" value="PHOSPHATIDYLGLYCEROL PHOSPHOLIPASE C"/>
    <property type="match status" value="1"/>
</dbReference>
<dbReference type="GO" id="GO:0046475">
    <property type="term" value="P:glycerophospholipid catabolic process"/>
    <property type="evidence" value="ECO:0007669"/>
    <property type="project" value="TreeGrafter"/>
</dbReference>
<keyword evidence="4" id="KW-0378">Hydrolase</keyword>
<evidence type="ECO:0000259" key="8">
    <source>
        <dbReference type="PROSITE" id="PS51704"/>
    </source>
</evidence>
<keyword evidence="3" id="KW-0812">Transmembrane</keyword>
<evidence type="ECO:0000256" key="4">
    <source>
        <dbReference type="ARBA" id="ARBA00022801"/>
    </source>
</evidence>
<dbReference type="InterPro" id="IPR052271">
    <property type="entry name" value="GDPD-Related"/>
</dbReference>
<keyword evidence="7" id="KW-0472">Membrane</keyword>
<dbReference type="InterPro" id="IPR017946">
    <property type="entry name" value="PLC-like_Pdiesterase_TIM-brl"/>
</dbReference>
<proteinExistence type="inferred from homology"/>
<evidence type="ECO:0000313" key="9">
    <source>
        <dbReference type="EMBL" id="CAD2218804.1"/>
    </source>
</evidence>
<evidence type="ECO:0000256" key="6">
    <source>
        <dbReference type="ARBA" id="ARBA00023098"/>
    </source>
</evidence>
<evidence type="ECO:0000256" key="5">
    <source>
        <dbReference type="ARBA" id="ARBA00022989"/>
    </source>
</evidence>
<evidence type="ECO:0000256" key="2">
    <source>
        <dbReference type="ARBA" id="ARBA00007277"/>
    </source>
</evidence>
<accession>S9UC97</accession>
<dbReference type="Pfam" id="PF03009">
    <property type="entry name" value="GDPD"/>
    <property type="match status" value="1"/>
</dbReference>
<dbReference type="GO" id="GO:0008081">
    <property type="term" value="F:phosphoric diester hydrolase activity"/>
    <property type="evidence" value="ECO:0007669"/>
    <property type="project" value="InterPro"/>
</dbReference>
<dbReference type="OrthoDB" id="1058301at2759"/>
<dbReference type="GO" id="GO:0016020">
    <property type="term" value="C:membrane"/>
    <property type="evidence" value="ECO:0007669"/>
    <property type="project" value="UniProtKB-SubCell"/>
</dbReference>
<evidence type="ECO:0000256" key="3">
    <source>
        <dbReference type="ARBA" id="ARBA00022692"/>
    </source>
</evidence>
<keyword evidence="10" id="KW-1185">Reference proteome</keyword>
<gene>
    <name evidence="9" type="ORF">ADEAN_000629700</name>
</gene>
<evidence type="ECO:0000256" key="1">
    <source>
        <dbReference type="ARBA" id="ARBA00004370"/>
    </source>
</evidence>
<dbReference type="GO" id="GO:0005737">
    <property type="term" value="C:cytoplasm"/>
    <property type="evidence" value="ECO:0007669"/>
    <property type="project" value="UniProtKB-ARBA"/>
</dbReference>
<dbReference type="SUPFAM" id="SSF51695">
    <property type="entry name" value="PLC-like phosphodiesterases"/>
    <property type="match status" value="1"/>
</dbReference>
<organism evidence="9 10">
    <name type="scientific">Angomonas deanei</name>
    <dbReference type="NCBI Taxonomy" id="59799"/>
    <lineage>
        <taxon>Eukaryota</taxon>
        <taxon>Discoba</taxon>
        <taxon>Euglenozoa</taxon>
        <taxon>Kinetoplastea</taxon>
        <taxon>Metakinetoplastina</taxon>
        <taxon>Trypanosomatida</taxon>
        <taxon>Trypanosomatidae</taxon>
        <taxon>Strigomonadinae</taxon>
        <taxon>Angomonas</taxon>
    </lineage>
</organism>
<dbReference type="PANTHER" id="PTHR42758:SF2">
    <property type="entry name" value="PHOSPHATIDYLGLYCEROL PHOSPHOLIPASE C"/>
    <property type="match status" value="1"/>
</dbReference>
<dbReference type="EMBL" id="LR877156">
    <property type="protein sequence ID" value="CAD2218804.1"/>
    <property type="molecule type" value="Genomic_DNA"/>
</dbReference>
<dbReference type="InterPro" id="IPR030395">
    <property type="entry name" value="GP_PDE_dom"/>
</dbReference>
<evidence type="ECO:0000313" key="10">
    <source>
        <dbReference type="Proteomes" id="UP000515908"/>
    </source>
</evidence>
<reference evidence="9 10" key="1">
    <citation type="submission" date="2020-08" db="EMBL/GenBank/DDBJ databases">
        <authorList>
            <person name="Newling K."/>
            <person name="Davey J."/>
            <person name="Forrester S."/>
        </authorList>
    </citation>
    <scope>NUCLEOTIDE SEQUENCE [LARGE SCALE GENOMIC DNA]</scope>
    <source>
        <strain evidence="10">Crithidia deanei Carvalho (ATCC PRA-265)</strain>
    </source>
</reference>
<dbReference type="Proteomes" id="UP000515908">
    <property type="component" value="Chromosome 12"/>
</dbReference>
<dbReference type="Gene3D" id="3.20.20.190">
    <property type="entry name" value="Phosphatidylinositol (PI) phosphodiesterase"/>
    <property type="match status" value="1"/>
</dbReference>
<keyword evidence="5" id="KW-1133">Transmembrane helix</keyword>
<dbReference type="AlphaFoldDB" id="S9UC97"/>
<comment type="similarity">
    <text evidence="2">Belongs to the glycerophosphoryl diester phosphodiesterase family.</text>
</comment>
<dbReference type="VEuPathDB" id="TriTrypDB:ADEAN_000629700"/>
<protein>
    <submittedName>
        <fullName evidence="9">Glycerophosphoryl diester phosphodiesterase family, putative</fullName>
    </submittedName>
</protein>
<keyword evidence="6" id="KW-0443">Lipid metabolism</keyword>